<dbReference type="AlphaFoldDB" id="A0A1S8DJT0"/>
<keyword evidence="4" id="KW-1185">Reference proteome</keyword>
<dbReference type="SUPFAM" id="SSF54637">
    <property type="entry name" value="Thioesterase/thiol ester dehydrase-isomerase"/>
    <property type="match status" value="1"/>
</dbReference>
<dbReference type="OrthoDB" id="3477511at2"/>
<dbReference type="Pfam" id="PF03061">
    <property type="entry name" value="4HBT"/>
    <property type="match status" value="1"/>
</dbReference>
<evidence type="ECO:0000259" key="2">
    <source>
        <dbReference type="Pfam" id="PF03061"/>
    </source>
</evidence>
<reference evidence="3 4" key="1">
    <citation type="submission" date="2017-01" db="EMBL/GenBank/DDBJ databases">
        <title>Draft genome sequence of Pseudomonas pachastrellae type strain CCUG 46540T from a deep sea.</title>
        <authorList>
            <person name="Gomila M."/>
            <person name="Mulet M."/>
            <person name="Lalucat J."/>
            <person name="Garcia-Valdes E."/>
        </authorList>
    </citation>
    <scope>NUCLEOTIDE SEQUENCE [LARGE SCALE GENOMIC DNA]</scope>
    <source>
        <strain evidence="3 4">CCUG 46540</strain>
    </source>
</reference>
<evidence type="ECO:0000256" key="1">
    <source>
        <dbReference type="ARBA" id="ARBA00022801"/>
    </source>
</evidence>
<feature type="domain" description="Thioesterase" evidence="2">
    <location>
        <begin position="48"/>
        <end position="124"/>
    </location>
</feature>
<dbReference type="InterPro" id="IPR029069">
    <property type="entry name" value="HotDog_dom_sf"/>
</dbReference>
<dbReference type="STRING" id="254161.SAMN05216256_10840"/>
<gene>
    <name evidence="3" type="ORF">BXT89_01620</name>
</gene>
<dbReference type="PANTHER" id="PTHR43240">
    <property type="entry name" value="1,4-DIHYDROXY-2-NAPHTHOYL-COA THIOESTERASE 1"/>
    <property type="match status" value="1"/>
</dbReference>
<dbReference type="GO" id="GO:0005829">
    <property type="term" value="C:cytosol"/>
    <property type="evidence" value="ECO:0007669"/>
    <property type="project" value="TreeGrafter"/>
</dbReference>
<name>A0A1S8DJT0_9GAMM</name>
<accession>A0A1S8DJT0</accession>
<comment type="caution">
    <text evidence="3">The sequence shown here is derived from an EMBL/GenBank/DDBJ whole genome shotgun (WGS) entry which is preliminary data.</text>
</comment>
<dbReference type="InterPro" id="IPR003736">
    <property type="entry name" value="PAAI_dom"/>
</dbReference>
<evidence type="ECO:0000313" key="3">
    <source>
        <dbReference type="EMBL" id="ONM45673.1"/>
    </source>
</evidence>
<keyword evidence="1" id="KW-0378">Hydrolase</keyword>
<dbReference type="EMBL" id="MUBC01000002">
    <property type="protein sequence ID" value="ONM45673.1"/>
    <property type="molecule type" value="Genomic_DNA"/>
</dbReference>
<protein>
    <submittedName>
        <fullName evidence="3">Thioesterase</fullName>
    </submittedName>
</protein>
<dbReference type="Proteomes" id="UP000242847">
    <property type="component" value="Unassembled WGS sequence"/>
</dbReference>
<dbReference type="PANTHER" id="PTHR43240:SF1">
    <property type="entry name" value="BLR5584 PROTEIN"/>
    <property type="match status" value="1"/>
</dbReference>
<dbReference type="NCBIfam" id="TIGR00369">
    <property type="entry name" value="unchar_dom_1"/>
    <property type="match status" value="1"/>
</dbReference>
<proteinExistence type="predicted"/>
<dbReference type="InterPro" id="IPR006683">
    <property type="entry name" value="Thioestr_dom"/>
</dbReference>
<dbReference type="CDD" id="cd03443">
    <property type="entry name" value="PaaI_thioesterase"/>
    <property type="match status" value="1"/>
</dbReference>
<dbReference type="GO" id="GO:0061522">
    <property type="term" value="F:1,4-dihydroxy-2-naphthoyl-CoA thioesterase activity"/>
    <property type="evidence" value="ECO:0007669"/>
    <property type="project" value="TreeGrafter"/>
</dbReference>
<evidence type="ECO:0000313" key="4">
    <source>
        <dbReference type="Proteomes" id="UP000242847"/>
    </source>
</evidence>
<dbReference type="RefSeq" id="WP_083724011.1">
    <property type="nucleotide sequence ID" value="NZ_FOUD01000008.1"/>
</dbReference>
<dbReference type="Gene3D" id="3.10.129.10">
    <property type="entry name" value="Hotdog Thioesterase"/>
    <property type="match status" value="1"/>
</dbReference>
<sequence>MNQDQRQAIASTVTGFFQELGAQLEEYSEGRAVVGLTLTEKHMNNASSLHGGVTASLLDIAMGLCGTWVASPQERRVAITLSLNTNFTSTAPVGTHVRAVATCRNAGHKIFMASCDLLDENDKLIGFGEGVFKKGAYRKDLP</sequence>
<organism evidence="3 4">
    <name type="scientific">Halopseudomonas pachastrellae</name>
    <dbReference type="NCBI Taxonomy" id="254161"/>
    <lineage>
        <taxon>Bacteria</taxon>
        <taxon>Pseudomonadati</taxon>
        <taxon>Pseudomonadota</taxon>
        <taxon>Gammaproteobacteria</taxon>
        <taxon>Pseudomonadales</taxon>
        <taxon>Pseudomonadaceae</taxon>
        <taxon>Halopseudomonas</taxon>
    </lineage>
</organism>